<sequence length="117" mass="13553">MENQVVELERQISQGLKNRQAIIENLERQFEFLKNKNLCTESLPRTTNTKPRHKFVYRPPSIRNENDKVHILYTNAKTFADDVLPNRVGDKKLKSMDGVGDEVLTKKEIEKADMGLP</sequence>
<comment type="caution">
    <text evidence="2">The sequence shown here is derived from an EMBL/GenBank/DDBJ whole genome shotgun (WGS) entry which is preliminary data.</text>
</comment>
<organism evidence="2">
    <name type="scientific">Tanacetum cinerariifolium</name>
    <name type="common">Dalmatian daisy</name>
    <name type="synonym">Chrysanthemum cinerariifolium</name>
    <dbReference type="NCBI Taxonomy" id="118510"/>
    <lineage>
        <taxon>Eukaryota</taxon>
        <taxon>Viridiplantae</taxon>
        <taxon>Streptophyta</taxon>
        <taxon>Embryophyta</taxon>
        <taxon>Tracheophyta</taxon>
        <taxon>Spermatophyta</taxon>
        <taxon>Magnoliopsida</taxon>
        <taxon>eudicotyledons</taxon>
        <taxon>Gunneridae</taxon>
        <taxon>Pentapetalae</taxon>
        <taxon>asterids</taxon>
        <taxon>campanulids</taxon>
        <taxon>Asterales</taxon>
        <taxon>Asteraceae</taxon>
        <taxon>Asteroideae</taxon>
        <taxon>Anthemideae</taxon>
        <taxon>Anthemidinae</taxon>
        <taxon>Tanacetum</taxon>
    </lineage>
</organism>
<proteinExistence type="predicted"/>
<protein>
    <submittedName>
        <fullName evidence="2">Uncharacterized protein</fullName>
    </submittedName>
</protein>
<evidence type="ECO:0000256" key="1">
    <source>
        <dbReference type="SAM" id="Coils"/>
    </source>
</evidence>
<gene>
    <name evidence="2" type="ORF">Tci_354169</name>
</gene>
<feature type="coiled-coil region" evidence="1">
    <location>
        <begin position="16"/>
        <end position="43"/>
    </location>
</feature>
<evidence type="ECO:0000313" key="2">
    <source>
        <dbReference type="EMBL" id="GEX82194.1"/>
    </source>
</evidence>
<reference evidence="2" key="1">
    <citation type="journal article" date="2019" name="Sci. Rep.">
        <title>Draft genome of Tanacetum cinerariifolium, the natural source of mosquito coil.</title>
        <authorList>
            <person name="Yamashiro T."/>
            <person name="Shiraishi A."/>
            <person name="Satake H."/>
            <person name="Nakayama K."/>
        </authorList>
    </citation>
    <scope>NUCLEOTIDE SEQUENCE</scope>
</reference>
<name>A0A699HF96_TANCI</name>
<dbReference type="EMBL" id="BKCJ010132382">
    <property type="protein sequence ID" value="GEX82194.1"/>
    <property type="molecule type" value="Genomic_DNA"/>
</dbReference>
<keyword evidence="1" id="KW-0175">Coiled coil</keyword>
<dbReference type="AlphaFoldDB" id="A0A699HF96"/>
<accession>A0A699HF96</accession>